<dbReference type="InterPro" id="IPR006135">
    <property type="entry name" value="T3SS_substrate_exporter"/>
</dbReference>
<keyword evidence="6 13" id="KW-1003">Cell membrane</keyword>
<evidence type="ECO:0000256" key="4">
    <source>
        <dbReference type="ARBA" id="ARBA00021622"/>
    </source>
</evidence>
<keyword evidence="5 13" id="KW-0813">Transport</keyword>
<evidence type="ECO:0000256" key="2">
    <source>
        <dbReference type="ARBA" id="ARBA00009772"/>
    </source>
</evidence>
<dbReference type="Proteomes" id="UP001056429">
    <property type="component" value="Unassembled WGS sequence"/>
</dbReference>
<dbReference type="AlphaFoldDB" id="A0A9J6P9Y0"/>
<dbReference type="PANTHER" id="PTHR30531:SF12">
    <property type="entry name" value="FLAGELLAR BIOSYNTHETIC PROTEIN FLHB"/>
    <property type="match status" value="1"/>
</dbReference>
<keyword evidence="15" id="KW-1185">Reference proteome</keyword>
<comment type="similarity">
    <text evidence="2">Belongs to the FliR/MopE/SpaR family.</text>
</comment>
<evidence type="ECO:0000256" key="13">
    <source>
        <dbReference type="RuleBase" id="RU364091"/>
    </source>
</evidence>
<dbReference type="GO" id="GO:0009306">
    <property type="term" value="P:protein secretion"/>
    <property type="evidence" value="ECO:0007669"/>
    <property type="project" value="InterPro"/>
</dbReference>
<dbReference type="EMBL" id="JAGSOJ010000007">
    <property type="protein sequence ID" value="MCM1992662.1"/>
    <property type="molecule type" value="Genomic_DNA"/>
</dbReference>
<dbReference type="InterPro" id="IPR029025">
    <property type="entry name" value="T3SS_substrate_exporter_C"/>
</dbReference>
<comment type="subcellular location">
    <subcellularLocation>
        <location evidence="1">Cell membrane</location>
        <topology evidence="1">Multi-pass membrane protein</topology>
    </subcellularLocation>
</comment>
<evidence type="ECO:0000256" key="1">
    <source>
        <dbReference type="ARBA" id="ARBA00004651"/>
    </source>
</evidence>
<dbReference type="InterPro" id="IPR006136">
    <property type="entry name" value="FlhB"/>
</dbReference>
<dbReference type="Gene3D" id="3.40.1690.10">
    <property type="entry name" value="secretion proteins EscU"/>
    <property type="match status" value="1"/>
</dbReference>
<feature type="transmembrane region" description="Helical" evidence="13">
    <location>
        <begin position="243"/>
        <end position="261"/>
    </location>
</feature>
<dbReference type="NCBIfam" id="TIGR00328">
    <property type="entry name" value="flhB"/>
    <property type="match status" value="1"/>
</dbReference>
<comment type="similarity">
    <text evidence="3 13">Belongs to the type III secretion exporter family.</text>
</comment>
<evidence type="ECO:0000256" key="9">
    <source>
        <dbReference type="ARBA" id="ARBA00022927"/>
    </source>
</evidence>
<dbReference type="NCBIfam" id="NF009411">
    <property type="entry name" value="PRK12772.1"/>
    <property type="match status" value="1"/>
</dbReference>
<evidence type="ECO:0000256" key="12">
    <source>
        <dbReference type="ARBA" id="ARBA00023225"/>
    </source>
</evidence>
<comment type="caution">
    <text evidence="13">Lacks conserved residue(s) required for the propagation of feature annotation.</text>
</comment>
<feature type="transmembrane region" description="Helical" evidence="13">
    <location>
        <begin position="155"/>
        <end position="176"/>
    </location>
</feature>
<evidence type="ECO:0000256" key="6">
    <source>
        <dbReference type="ARBA" id="ARBA00022475"/>
    </source>
</evidence>
<dbReference type="RefSeq" id="WP_250861836.1">
    <property type="nucleotide sequence ID" value="NZ_JAGSOJ010000007.1"/>
</dbReference>
<feature type="transmembrane region" description="Helical" evidence="13">
    <location>
        <begin position="36"/>
        <end position="55"/>
    </location>
</feature>
<sequence length="610" mass="68390">MTISLTFVIKFLLVFSRLAAFTFSVPIFFPKGTSNIAKASFSIILSYMLMSLVQFDTVVSFELTSLIFMVMMEVVTGLTLGFITSLGFHVIRMAGQLFDFFIGFSMSQMFDPSLGDTSSIFGRFMYWFTLIIFVVLNGHKFIIEALLSSFSTAKLGELAITSDVILYIFDVIFKFFEIGIKISLPIALVILITNIVLGLVARSVPQLNVMIIGMPIKILVGVLSIIILLPVTINSIVDIFDNLTVIFDNLFGFAPLLIVFADSGGEKTEDATPKKKRDARKKGQVARSKELSMALTLGVATAVIILLGSTIFENLAVIMNTVFSDLLNTQITQSNILEIFKFALFKGLLIIMMFVCPIMVIGVLVNYMQVGFLLTGEPLKPDLKKLNPISGFKKLFSLRSLVTLVKDLLIISIVGFVGYKFMMSAYPDLIKINQISLNQIPLIMKNLLQDIFIKITLVMMAISIMDYIYQRYQHKKDLKMSKQEIKEEFKQMEGDPQIKGKIKQKQREMATKRMMQAVPDASVVITNPTHIAVALKYVDGVDEAPIVLAKGKDFVAIQIKDRAKENEIPIIENKPLARMIYSEVEIDEEVPENMYQAIAEILAIVYKLKK</sequence>
<feature type="transmembrane region" description="Helical" evidence="13">
    <location>
        <begin position="451"/>
        <end position="469"/>
    </location>
</feature>
<comment type="function">
    <text evidence="13">Required for formation of the rod structure in the basal body of the flagellar apparatus. Together with FliI and FliH, may constitute the export apparatus of flagellin.</text>
</comment>
<dbReference type="InterPro" id="IPR002010">
    <property type="entry name" value="T3SS_IM_R"/>
</dbReference>
<evidence type="ECO:0000256" key="11">
    <source>
        <dbReference type="ARBA" id="ARBA00023136"/>
    </source>
</evidence>
<keyword evidence="8 13" id="KW-1005">Bacterial flagellum biogenesis</keyword>
<keyword evidence="10 13" id="KW-1133">Transmembrane helix</keyword>
<evidence type="ECO:0000256" key="5">
    <source>
        <dbReference type="ARBA" id="ARBA00022448"/>
    </source>
</evidence>
<keyword evidence="7 13" id="KW-0812">Transmembrane</keyword>
<dbReference type="Pfam" id="PF01311">
    <property type="entry name" value="Bac_export_1"/>
    <property type="match status" value="1"/>
</dbReference>
<feature type="transmembrane region" description="Helical" evidence="13">
    <location>
        <begin position="348"/>
        <end position="375"/>
    </location>
</feature>
<feature type="transmembrane region" description="Helical" evidence="13">
    <location>
        <begin position="396"/>
        <end position="419"/>
    </location>
</feature>
<evidence type="ECO:0000256" key="7">
    <source>
        <dbReference type="ARBA" id="ARBA00022692"/>
    </source>
</evidence>
<protein>
    <recommendedName>
        <fullName evidence="4 13">Flagellar biosynthetic protein FlhB</fullName>
    </recommendedName>
</protein>
<feature type="transmembrane region" description="Helical" evidence="13">
    <location>
        <begin position="67"/>
        <end position="91"/>
    </location>
</feature>
<keyword evidence="9 13" id="KW-0653">Protein transport</keyword>
<proteinExistence type="inferred from homology"/>
<evidence type="ECO:0000256" key="3">
    <source>
        <dbReference type="ARBA" id="ARBA00010690"/>
    </source>
</evidence>
<keyword evidence="12 13" id="KW-1006">Bacterial flagellum protein export</keyword>
<accession>A0A9J6P9Y0</accession>
<evidence type="ECO:0000313" key="14">
    <source>
        <dbReference type="EMBL" id="MCM1992662.1"/>
    </source>
</evidence>
<dbReference type="SUPFAM" id="SSF160544">
    <property type="entry name" value="EscU C-terminal domain-like"/>
    <property type="match status" value="1"/>
</dbReference>
<evidence type="ECO:0000256" key="10">
    <source>
        <dbReference type="ARBA" id="ARBA00022989"/>
    </source>
</evidence>
<reference evidence="14" key="2">
    <citation type="submission" date="2021-04" db="EMBL/GenBank/DDBJ databases">
        <authorList>
            <person name="Dong X."/>
        </authorList>
    </citation>
    <scope>NUCLEOTIDE SEQUENCE</scope>
    <source>
        <strain evidence="14">ZWT</strain>
    </source>
</reference>
<dbReference type="PRINTS" id="PR00950">
    <property type="entry name" value="TYPE3IMSPROT"/>
</dbReference>
<dbReference type="Gene3D" id="6.10.250.2080">
    <property type="match status" value="1"/>
</dbReference>
<evidence type="ECO:0000256" key="8">
    <source>
        <dbReference type="ARBA" id="ARBA00022795"/>
    </source>
</evidence>
<feature type="transmembrane region" description="Helical" evidence="13">
    <location>
        <begin position="182"/>
        <end position="204"/>
    </location>
</feature>
<dbReference type="GO" id="GO:0005886">
    <property type="term" value="C:plasma membrane"/>
    <property type="evidence" value="ECO:0007669"/>
    <property type="project" value="UniProtKB-SubCell"/>
</dbReference>
<reference evidence="14" key="1">
    <citation type="journal article" date="2021" name="mSystems">
        <title>Bacteria and Archaea Synergistically Convert Glycine Betaine to Biogenic Methane in the Formosa Cold Seep of the South China Sea.</title>
        <authorList>
            <person name="Li L."/>
            <person name="Zhang W."/>
            <person name="Zhang S."/>
            <person name="Song L."/>
            <person name="Sun Q."/>
            <person name="Zhang H."/>
            <person name="Xiang H."/>
            <person name="Dong X."/>
        </authorList>
    </citation>
    <scope>NUCLEOTIDE SEQUENCE</scope>
    <source>
        <strain evidence="14">ZWT</strain>
    </source>
</reference>
<feature type="transmembrane region" description="Helical" evidence="13">
    <location>
        <begin position="291"/>
        <end position="312"/>
    </location>
</feature>
<dbReference type="PANTHER" id="PTHR30531">
    <property type="entry name" value="FLAGELLAR BIOSYNTHETIC PROTEIN FLHB"/>
    <property type="match status" value="1"/>
</dbReference>
<name>A0A9J6P9Y0_9CLOT</name>
<feature type="transmembrane region" description="Helical" evidence="13">
    <location>
        <begin position="216"/>
        <end position="237"/>
    </location>
</feature>
<dbReference type="GO" id="GO:0044780">
    <property type="term" value="P:bacterial-type flagellum assembly"/>
    <property type="evidence" value="ECO:0007669"/>
    <property type="project" value="InterPro"/>
</dbReference>
<evidence type="ECO:0000313" key="15">
    <source>
        <dbReference type="Proteomes" id="UP001056429"/>
    </source>
</evidence>
<comment type="caution">
    <text evidence="14">The sequence shown here is derived from an EMBL/GenBank/DDBJ whole genome shotgun (WGS) entry which is preliminary data.</text>
</comment>
<feature type="transmembrane region" description="Helical" evidence="13">
    <location>
        <begin position="124"/>
        <end position="143"/>
    </location>
</feature>
<dbReference type="GO" id="GO:0006605">
    <property type="term" value="P:protein targeting"/>
    <property type="evidence" value="ECO:0007669"/>
    <property type="project" value="InterPro"/>
</dbReference>
<organism evidence="14 15">
    <name type="scientific">Oceanirhabdus seepicola</name>
    <dbReference type="NCBI Taxonomy" id="2828781"/>
    <lineage>
        <taxon>Bacteria</taxon>
        <taxon>Bacillati</taxon>
        <taxon>Bacillota</taxon>
        <taxon>Clostridia</taxon>
        <taxon>Eubacteriales</taxon>
        <taxon>Clostridiaceae</taxon>
        <taxon>Oceanirhabdus</taxon>
    </lineage>
</organism>
<keyword evidence="11 13" id="KW-0472">Membrane</keyword>
<dbReference type="Pfam" id="PF01312">
    <property type="entry name" value="Bac_export_2"/>
    <property type="match status" value="1"/>
</dbReference>
<gene>
    <name evidence="13" type="primary">flhB</name>
    <name evidence="14" type="ORF">KDK92_23345</name>
</gene>